<gene>
    <name evidence="4" type="primary">LOC108858694</name>
</gene>
<evidence type="ECO:0000256" key="1">
    <source>
        <dbReference type="SAM" id="MobiDB-lite"/>
    </source>
</evidence>
<proteinExistence type="predicted"/>
<dbReference type="RefSeq" id="XP_018488080.2">
    <property type="nucleotide sequence ID" value="XM_018632578.2"/>
</dbReference>
<reference evidence="4" key="2">
    <citation type="submission" date="2025-08" db="UniProtKB">
        <authorList>
            <consortium name="RefSeq"/>
        </authorList>
    </citation>
    <scope>IDENTIFICATION</scope>
    <source>
        <tissue evidence="4">Leaf</tissue>
    </source>
</reference>
<feature type="domain" description="FAF" evidence="2">
    <location>
        <begin position="36"/>
        <end position="74"/>
    </location>
</feature>
<name>A0A6J0NUI4_RAPSA</name>
<protein>
    <submittedName>
        <fullName evidence="4">Uncharacterized protein LOC108858694</fullName>
    </submittedName>
</protein>
<evidence type="ECO:0000313" key="3">
    <source>
        <dbReference type="Proteomes" id="UP000504610"/>
    </source>
</evidence>
<dbReference type="InterPro" id="IPR046431">
    <property type="entry name" value="FAF_dom"/>
</dbReference>
<dbReference type="Proteomes" id="UP000504610">
    <property type="component" value="Chromosome 5"/>
</dbReference>
<dbReference type="GeneID" id="108858694"/>
<reference evidence="3" key="1">
    <citation type="journal article" date="2019" name="Database">
        <title>The radish genome database (RadishGD): an integrated information resource for radish genomics.</title>
        <authorList>
            <person name="Yu H.J."/>
            <person name="Baek S."/>
            <person name="Lee Y.J."/>
            <person name="Cho A."/>
            <person name="Mun J.H."/>
        </authorList>
    </citation>
    <scope>NUCLEOTIDE SEQUENCE [LARGE SCALE GENOMIC DNA]</scope>
    <source>
        <strain evidence="3">cv. WK10039</strain>
    </source>
</reference>
<accession>A0A6J0NUI4</accession>
<keyword evidence="3" id="KW-1185">Reference proteome</keyword>
<dbReference type="OrthoDB" id="1931928at2759"/>
<evidence type="ECO:0000259" key="2">
    <source>
        <dbReference type="Pfam" id="PF11250"/>
    </source>
</evidence>
<sequence>MTPWGAPLLTAPIPSAPRMVTRGEGRRGRSVRRKKELPPFLTTLDCNGRPRFYHRRVRSEGRLEIARVAVNLPEIVSVRGIEGLRIGTVRVVGQQHEHEHGEGDGNDVP</sequence>
<dbReference type="AlphaFoldDB" id="A0A6J0NUI4"/>
<organism evidence="3 4">
    <name type="scientific">Raphanus sativus</name>
    <name type="common">Radish</name>
    <name type="synonym">Raphanus raphanistrum var. sativus</name>
    <dbReference type="NCBI Taxonomy" id="3726"/>
    <lineage>
        <taxon>Eukaryota</taxon>
        <taxon>Viridiplantae</taxon>
        <taxon>Streptophyta</taxon>
        <taxon>Embryophyta</taxon>
        <taxon>Tracheophyta</taxon>
        <taxon>Spermatophyta</taxon>
        <taxon>Magnoliopsida</taxon>
        <taxon>eudicotyledons</taxon>
        <taxon>Gunneridae</taxon>
        <taxon>Pentapetalae</taxon>
        <taxon>rosids</taxon>
        <taxon>malvids</taxon>
        <taxon>Brassicales</taxon>
        <taxon>Brassicaceae</taxon>
        <taxon>Brassiceae</taxon>
        <taxon>Raphanus</taxon>
    </lineage>
</organism>
<dbReference type="Pfam" id="PF11250">
    <property type="entry name" value="FAF"/>
    <property type="match status" value="1"/>
</dbReference>
<evidence type="ECO:0000313" key="4">
    <source>
        <dbReference type="RefSeq" id="XP_018488080.2"/>
    </source>
</evidence>
<feature type="region of interest" description="Disordered" evidence="1">
    <location>
        <begin position="1"/>
        <end position="36"/>
    </location>
</feature>
<dbReference type="KEGG" id="rsz:108858694"/>